<evidence type="ECO:0000256" key="5">
    <source>
        <dbReference type="ARBA" id="ARBA00022989"/>
    </source>
</evidence>
<evidence type="ECO:0000256" key="4">
    <source>
        <dbReference type="ARBA" id="ARBA00022692"/>
    </source>
</evidence>
<evidence type="ECO:0000256" key="7">
    <source>
        <dbReference type="RuleBase" id="RU366058"/>
    </source>
</evidence>
<keyword evidence="4 7" id="KW-0812">Transmembrane</keyword>
<feature type="transmembrane region" description="Helical" evidence="7">
    <location>
        <begin position="23"/>
        <end position="42"/>
    </location>
</feature>
<feature type="domain" description="VTT" evidence="8">
    <location>
        <begin position="93"/>
        <end position="210"/>
    </location>
</feature>
<keyword evidence="3 7" id="KW-1003">Cell membrane</keyword>
<evidence type="ECO:0000256" key="3">
    <source>
        <dbReference type="ARBA" id="ARBA00022475"/>
    </source>
</evidence>
<keyword evidence="6 7" id="KW-0472">Membrane</keyword>
<accession>A0A6J4PTR9</accession>
<evidence type="ECO:0000256" key="1">
    <source>
        <dbReference type="ARBA" id="ARBA00004651"/>
    </source>
</evidence>
<dbReference type="InterPro" id="IPR015414">
    <property type="entry name" value="TMEM64"/>
</dbReference>
<evidence type="ECO:0000256" key="6">
    <source>
        <dbReference type="ARBA" id="ARBA00023136"/>
    </source>
</evidence>
<keyword evidence="5 7" id="KW-1133">Transmembrane helix</keyword>
<evidence type="ECO:0000259" key="8">
    <source>
        <dbReference type="Pfam" id="PF09335"/>
    </source>
</evidence>
<dbReference type="PANTHER" id="PTHR12677">
    <property type="entry name" value="GOLGI APPARATUS MEMBRANE PROTEIN TVP38-RELATED"/>
    <property type="match status" value="1"/>
</dbReference>
<evidence type="ECO:0000256" key="2">
    <source>
        <dbReference type="ARBA" id="ARBA00008640"/>
    </source>
</evidence>
<feature type="transmembrane region" description="Helical" evidence="7">
    <location>
        <begin position="190"/>
        <end position="209"/>
    </location>
</feature>
<proteinExistence type="inferred from homology"/>
<dbReference type="AlphaFoldDB" id="A0A6J4PTR9"/>
<organism evidence="9">
    <name type="scientific">uncultured Rubrobacteraceae bacterium</name>
    <dbReference type="NCBI Taxonomy" id="349277"/>
    <lineage>
        <taxon>Bacteria</taxon>
        <taxon>Bacillati</taxon>
        <taxon>Actinomycetota</taxon>
        <taxon>Rubrobacteria</taxon>
        <taxon>Rubrobacterales</taxon>
        <taxon>Rubrobacteraceae</taxon>
        <taxon>environmental samples</taxon>
    </lineage>
</organism>
<feature type="transmembrane region" description="Helical" evidence="7">
    <location>
        <begin position="68"/>
        <end position="89"/>
    </location>
</feature>
<feature type="transmembrane region" description="Helical" evidence="7">
    <location>
        <begin position="109"/>
        <end position="129"/>
    </location>
</feature>
<comment type="similarity">
    <text evidence="2 7">Belongs to the TVP38/TMEM64 family.</text>
</comment>
<evidence type="ECO:0000313" key="9">
    <source>
        <dbReference type="EMBL" id="CAA9422065.1"/>
    </source>
</evidence>
<dbReference type="PANTHER" id="PTHR12677:SF59">
    <property type="entry name" value="GOLGI APPARATUS MEMBRANE PROTEIN TVP38-RELATED"/>
    <property type="match status" value="1"/>
</dbReference>
<dbReference type="Pfam" id="PF09335">
    <property type="entry name" value="VTT_dom"/>
    <property type="match status" value="1"/>
</dbReference>
<feature type="transmembrane region" description="Helical" evidence="7">
    <location>
        <begin position="215"/>
        <end position="236"/>
    </location>
</feature>
<dbReference type="EMBL" id="CADCVA010000213">
    <property type="protein sequence ID" value="CAA9422065.1"/>
    <property type="molecule type" value="Genomic_DNA"/>
</dbReference>
<dbReference type="GO" id="GO:0005886">
    <property type="term" value="C:plasma membrane"/>
    <property type="evidence" value="ECO:0007669"/>
    <property type="project" value="UniProtKB-SubCell"/>
</dbReference>
<sequence>MKGPEQPPYAARSVRLDARTVRWLRLLLLAAVAAAFGLLYLLSANLRSETNRALGILGRGDIAGLRDYIVSFGLWAPVASCLLMVLQALVAPVPSFLVTFANGLAFGVFWGWMLSLFGHVLAAAVCFGISRSIGRAPVEVLVGKAGLESADRWFARWGVYAVFAGRLLPGVAFDAVSYAAGLTRMRFRRFIAATTLGIFPQTFLYSYLGRRAPEYVVLFLVTSGLVVLGVVVVAAVRYRREQRRPKRVLR</sequence>
<gene>
    <name evidence="9" type="ORF">AVDCRST_MAG82-1514</name>
</gene>
<comment type="subcellular location">
    <subcellularLocation>
        <location evidence="1 7">Cell membrane</location>
        <topology evidence="1 7">Multi-pass membrane protein</topology>
    </subcellularLocation>
</comment>
<protein>
    <recommendedName>
        <fullName evidence="7">TVP38/TMEM64 family membrane protein</fullName>
    </recommendedName>
</protein>
<reference evidence="9" key="1">
    <citation type="submission" date="2020-02" db="EMBL/GenBank/DDBJ databases">
        <authorList>
            <person name="Meier V. D."/>
        </authorList>
    </citation>
    <scope>NUCLEOTIDE SEQUENCE</scope>
    <source>
        <strain evidence="9">AVDCRST_MAG82</strain>
    </source>
</reference>
<dbReference type="InterPro" id="IPR032816">
    <property type="entry name" value="VTT_dom"/>
</dbReference>
<name>A0A6J4PTR9_9ACTN</name>